<name>A0A1Q5PRX8_9ACTO</name>
<dbReference type="InterPro" id="IPR013974">
    <property type="entry name" value="SAF"/>
</dbReference>
<gene>
    <name evidence="3" type="ORF">BM477_02015</name>
</gene>
<dbReference type="Pfam" id="PF08666">
    <property type="entry name" value="SAF"/>
    <property type="match status" value="1"/>
</dbReference>
<keyword evidence="1" id="KW-0812">Transmembrane</keyword>
<proteinExistence type="predicted"/>
<dbReference type="STRING" id="156892.BM477_02015"/>
<evidence type="ECO:0000313" key="4">
    <source>
        <dbReference type="Proteomes" id="UP000186465"/>
    </source>
</evidence>
<dbReference type="Proteomes" id="UP000186465">
    <property type="component" value="Unassembled WGS sequence"/>
</dbReference>
<comment type="caution">
    <text evidence="3">The sequence shown here is derived from an EMBL/GenBank/DDBJ whole genome shotgun (WGS) entry which is preliminary data.</text>
</comment>
<dbReference type="CDD" id="cd11614">
    <property type="entry name" value="SAF_CpaB_FlgA_like"/>
    <property type="match status" value="1"/>
</dbReference>
<dbReference type="SMART" id="SM00858">
    <property type="entry name" value="SAF"/>
    <property type="match status" value="1"/>
</dbReference>
<reference evidence="4" key="1">
    <citation type="submission" date="2016-11" db="EMBL/GenBank/DDBJ databases">
        <title>Actinomyces gypaetusis sp. nov. isolated from Gypaetus barbatus in Qinghai Tibet Plateau China.</title>
        <authorList>
            <person name="Meng X."/>
        </authorList>
    </citation>
    <scope>NUCLEOTIDE SEQUENCE [LARGE SCALE GENOMIC DNA]</scope>
    <source>
        <strain evidence="4">DSM 15383</strain>
    </source>
</reference>
<sequence length="211" mass="21976">MKNNSATEIGVGKARLLRDRRFLAGVFLVVISALLGAWLFQSISAGTSAYIAAKPLAAGATVSESDIRIVDIRVPGDPIYASAPDSPVGKTLTRSVGAGELIPVASLSSTPQDYSRIVVSPKQPLPAQTQVGDLVQVWAVVKARGGVDQEQEQSSLLSAEAVVMDIRQGKTSIGVNAGNEVEIAVPKGSLGSVIDAIGADKQLILVPTHRK</sequence>
<evidence type="ECO:0000256" key="1">
    <source>
        <dbReference type="SAM" id="Phobius"/>
    </source>
</evidence>
<accession>A0A1Q5PRX8</accession>
<dbReference type="AlphaFoldDB" id="A0A1Q5PRX8"/>
<dbReference type="OrthoDB" id="5192391at2"/>
<protein>
    <recommendedName>
        <fullName evidence="2">SAF domain-containing protein</fullName>
    </recommendedName>
</protein>
<feature type="transmembrane region" description="Helical" evidence="1">
    <location>
        <begin position="21"/>
        <end position="40"/>
    </location>
</feature>
<evidence type="ECO:0000313" key="3">
    <source>
        <dbReference type="EMBL" id="OKL50192.1"/>
    </source>
</evidence>
<dbReference type="RefSeq" id="WP_075361017.1">
    <property type="nucleotide sequence ID" value="NZ_MPDM01000002.1"/>
</dbReference>
<keyword evidence="1" id="KW-1133">Transmembrane helix</keyword>
<evidence type="ECO:0000259" key="2">
    <source>
        <dbReference type="SMART" id="SM00858"/>
    </source>
</evidence>
<keyword evidence="4" id="KW-1185">Reference proteome</keyword>
<dbReference type="EMBL" id="MPDM01000002">
    <property type="protein sequence ID" value="OKL50192.1"/>
    <property type="molecule type" value="Genomic_DNA"/>
</dbReference>
<feature type="domain" description="SAF" evidence="2">
    <location>
        <begin position="47"/>
        <end position="108"/>
    </location>
</feature>
<organism evidence="3 4">
    <name type="scientific">Boudabousia marimammalium</name>
    <dbReference type="NCBI Taxonomy" id="156892"/>
    <lineage>
        <taxon>Bacteria</taxon>
        <taxon>Bacillati</taxon>
        <taxon>Actinomycetota</taxon>
        <taxon>Actinomycetes</taxon>
        <taxon>Actinomycetales</taxon>
        <taxon>Actinomycetaceae</taxon>
        <taxon>Boudabousia</taxon>
    </lineage>
</organism>
<keyword evidence="1" id="KW-0472">Membrane</keyword>